<dbReference type="PROSITE" id="PS50928">
    <property type="entry name" value="ABC_TM1"/>
    <property type="match status" value="1"/>
</dbReference>
<dbReference type="PANTHER" id="PTHR42929">
    <property type="entry name" value="INNER MEMBRANE ABC TRANSPORTER PERMEASE PROTEIN YDCU-RELATED-RELATED"/>
    <property type="match status" value="1"/>
</dbReference>
<evidence type="ECO:0000256" key="7">
    <source>
        <dbReference type="ARBA" id="ARBA00023136"/>
    </source>
</evidence>
<evidence type="ECO:0000313" key="11">
    <source>
        <dbReference type="Proteomes" id="UP000321827"/>
    </source>
</evidence>
<dbReference type="Proteomes" id="UP000321827">
    <property type="component" value="Unassembled WGS sequence"/>
</dbReference>
<feature type="transmembrane region" description="Helical" evidence="8">
    <location>
        <begin position="150"/>
        <end position="176"/>
    </location>
</feature>
<feature type="transmembrane region" description="Helical" evidence="8">
    <location>
        <begin position="78"/>
        <end position="100"/>
    </location>
</feature>
<feature type="transmembrane region" description="Helical" evidence="8">
    <location>
        <begin position="212"/>
        <end position="235"/>
    </location>
</feature>
<comment type="subcellular location">
    <subcellularLocation>
        <location evidence="1 8">Cell membrane</location>
        <topology evidence="1 8">Multi-pass membrane protein</topology>
    </subcellularLocation>
</comment>
<keyword evidence="6 8" id="KW-1133">Transmembrane helix</keyword>
<gene>
    <name evidence="10" type="ORF">ODE01S_15710</name>
</gene>
<evidence type="ECO:0000256" key="4">
    <source>
        <dbReference type="ARBA" id="ARBA00022475"/>
    </source>
</evidence>
<feature type="transmembrane region" description="Helical" evidence="8">
    <location>
        <begin position="107"/>
        <end position="130"/>
    </location>
</feature>
<dbReference type="InterPro" id="IPR000515">
    <property type="entry name" value="MetI-like"/>
</dbReference>
<dbReference type="PANTHER" id="PTHR42929:SF1">
    <property type="entry name" value="INNER MEMBRANE ABC TRANSPORTER PERMEASE PROTEIN YDCU-RELATED"/>
    <property type="match status" value="1"/>
</dbReference>
<dbReference type="InterPro" id="IPR035906">
    <property type="entry name" value="MetI-like_sf"/>
</dbReference>
<dbReference type="GO" id="GO:0005886">
    <property type="term" value="C:plasma membrane"/>
    <property type="evidence" value="ECO:0007669"/>
    <property type="project" value="UniProtKB-SubCell"/>
</dbReference>
<reference evidence="10 11" key="1">
    <citation type="submission" date="2019-07" db="EMBL/GenBank/DDBJ databases">
        <title>Whole genome shotgun sequence of Oceanithermus desulfurans NBRC 100063.</title>
        <authorList>
            <person name="Hosoyama A."/>
            <person name="Uohara A."/>
            <person name="Ohji S."/>
            <person name="Ichikawa N."/>
        </authorList>
    </citation>
    <scope>NUCLEOTIDE SEQUENCE [LARGE SCALE GENOMIC DNA]</scope>
    <source>
        <strain evidence="10 11">NBRC 100063</strain>
    </source>
</reference>
<evidence type="ECO:0000256" key="2">
    <source>
        <dbReference type="ARBA" id="ARBA00007069"/>
    </source>
</evidence>
<feature type="transmembrane region" description="Helical" evidence="8">
    <location>
        <begin position="20"/>
        <end position="37"/>
    </location>
</feature>
<keyword evidence="3 8" id="KW-0813">Transport</keyword>
<evidence type="ECO:0000259" key="9">
    <source>
        <dbReference type="PROSITE" id="PS50928"/>
    </source>
</evidence>
<dbReference type="AlphaFoldDB" id="A0A511RM34"/>
<proteinExistence type="inferred from homology"/>
<accession>A0A511RM34</accession>
<protein>
    <submittedName>
        <fullName evidence="10">Spermidine/putrescine ABC transporter permease</fullName>
    </submittedName>
</protein>
<dbReference type="GO" id="GO:0055085">
    <property type="term" value="P:transmembrane transport"/>
    <property type="evidence" value="ECO:0007669"/>
    <property type="project" value="InterPro"/>
</dbReference>
<dbReference type="Pfam" id="PF00528">
    <property type="entry name" value="BPD_transp_1"/>
    <property type="match status" value="1"/>
</dbReference>
<evidence type="ECO:0000256" key="3">
    <source>
        <dbReference type="ARBA" id="ARBA00022448"/>
    </source>
</evidence>
<organism evidence="10 11">
    <name type="scientific">Oceanithermus desulfurans NBRC 100063</name>
    <dbReference type="NCBI Taxonomy" id="1227550"/>
    <lineage>
        <taxon>Bacteria</taxon>
        <taxon>Thermotogati</taxon>
        <taxon>Deinococcota</taxon>
        <taxon>Deinococci</taxon>
        <taxon>Thermales</taxon>
        <taxon>Thermaceae</taxon>
        <taxon>Oceanithermus</taxon>
    </lineage>
</organism>
<comment type="caution">
    <text evidence="10">The sequence shown here is derived from an EMBL/GenBank/DDBJ whole genome shotgun (WGS) entry which is preliminary data.</text>
</comment>
<feature type="domain" description="ABC transmembrane type-1" evidence="9">
    <location>
        <begin position="74"/>
        <end position="276"/>
    </location>
</feature>
<keyword evidence="4" id="KW-1003">Cell membrane</keyword>
<name>A0A511RM34_9DEIN</name>
<evidence type="ECO:0000256" key="1">
    <source>
        <dbReference type="ARBA" id="ARBA00004651"/>
    </source>
</evidence>
<keyword evidence="7 8" id="KW-0472">Membrane</keyword>
<evidence type="ECO:0000256" key="6">
    <source>
        <dbReference type="ARBA" id="ARBA00022989"/>
    </source>
</evidence>
<evidence type="ECO:0000313" key="10">
    <source>
        <dbReference type="EMBL" id="GEM90137.1"/>
    </source>
</evidence>
<dbReference type="OrthoDB" id="9807047at2"/>
<comment type="similarity">
    <text evidence="2">Belongs to the binding-protein-dependent transport system permease family. CysTW subfamily.</text>
</comment>
<dbReference type="SUPFAM" id="SSF161098">
    <property type="entry name" value="MetI-like"/>
    <property type="match status" value="1"/>
</dbReference>
<sequence>MNKPNRWTRLLPTLGPGTVWLLVFTLVPTLLIFYTSFLQRDPHGWLSGPLTLENYRRFFGLGPDGIDPLYLEILGRSLLLGLVTTVATVVIGYPFAFFIAGSPRKNLLLLLVVLPFWTNFLIRVYAWIVIFQRKGVLNALLGHFGLDPLLLYPSWTAVYVGTIYTYLPFLILPLYASVEKIDWTLLEAAHDLGAGRLRGFWHAVFPQTLPGLIAGVLLVFIPAVGTFVISDLLGAGKAILVGNVIQQQFGASRDWAFGSAAAFVLMAVVLTGLWLYARWAGERSMEELV</sequence>
<feature type="transmembrane region" description="Helical" evidence="8">
    <location>
        <begin position="255"/>
        <end position="277"/>
    </location>
</feature>
<dbReference type="CDD" id="cd06261">
    <property type="entry name" value="TM_PBP2"/>
    <property type="match status" value="1"/>
</dbReference>
<evidence type="ECO:0000256" key="8">
    <source>
        <dbReference type="RuleBase" id="RU363032"/>
    </source>
</evidence>
<dbReference type="EMBL" id="BJXN01000010">
    <property type="protein sequence ID" value="GEM90137.1"/>
    <property type="molecule type" value="Genomic_DNA"/>
</dbReference>
<dbReference type="Gene3D" id="1.10.3720.10">
    <property type="entry name" value="MetI-like"/>
    <property type="match status" value="1"/>
</dbReference>
<evidence type="ECO:0000256" key="5">
    <source>
        <dbReference type="ARBA" id="ARBA00022692"/>
    </source>
</evidence>
<dbReference type="RefSeq" id="WP_147147622.1">
    <property type="nucleotide sequence ID" value="NZ_BJXN01000010.1"/>
</dbReference>
<keyword evidence="5 8" id="KW-0812">Transmembrane</keyword>